<accession>A0ABN1FTL5</accession>
<gene>
    <name evidence="2" type="ORF">GCM10010394_28920</name>
</gene>
<keyword evidence="1" id="KW-0812">Transmembrane</keyword>
<dbReference type="Proteomes" id="UP001500668">
    <property type="component" value="Unassembled WGS sequence"/>
</dbReference>
<keyword evidence="1" id="KW-1133">Transmembrane helix</keyword>
<evidence type="ECO:0000256" key="1">
    <source>
        <dbReference type="SAM" id="Phobius"/>
    </source>
</evidence>
<proteinExistence type="predicted"/>
<name>A0ABN1FTL5_9ACTN</name>
<organism evidence="2 3">
    <name type="scientific">Streptomyces crystallinus</name>
    <dbReference type="NCBI Taxonomy" id="68191"/>
    <lineage>
        <taxon>Bacteria</taxon>
        <taxon>Bacillati</taxon>
        <taxon>Actinomycetota</taxon>
        <taxon>Actinomycetes</taxon>
        <taxon>Kitasatosporales</taxon>
        <taxon>Streptomycetaceae</taxon>
        <taxon>Streptomyces</taxon>
    </lineage>
</organism>
<protein>
    <submittedName>
        <fullName evidence="2">Uncharacterized protein</fullName>
    </submittedName>
</protein>
<evidence type="ECO:0000313" key="3">
    <source>
        <dbReference type="Proteomes" id="UP001500668"/>
    </source>
</evidence>
<evidence type="ECO:0000313" key="2">
    <source>
        <dbReference type="EMBL" id="GAA0597560.1"/>
    </source>
</evidence>
<reference evidence="2 3" key="1">
    <citation type="journal article" date="2019" name="Int. J. Syst. Evol. Microbiol.">
        <title>The Global Catalogue of Microorganisms (GCM) 10K type strain sequencing project: providing services to taxonomists for standard genome sequencing and annotation.</title>
        <authorList>
            <consortium name="The Broad Institute Genomics Platform"/>
            <consortium name="The Broad Institute Genome Sequencing Center for Infectious Disease"/>
            <person name="Wu L."/>
            <person name="Ma J."/>
        </authorList>
    </citation>
    <scope>NUCLEOTIDE SEQUENCE [LARGE SCALE GENOMIC DNA]</scope>
    <source>
        <strain evidence="2 3">JCM 5067</strain>
    </source>
</reference>
<comment type="caution">
    <text evidence="2">The sequence shown here is derived from an EMBL/GenBank/DDBJ whole genome shotgun (WGS) entry which is preliminary data.</text>
</comment>
<keyword evidence="1" id="KW-0472">Membrane</keyword>
<dbReference type="EMBL" id="BAAACA010000014">
    <property type="protein sequence ID" value="GAA0597560.1"/>
    <property type="molecule type" value="Genomic_DNA"/>
</dbReference>
<feature type="transmembrane region" description="Helical" evidence="1">
    <location>
        <begin position="12"/>
        <end position="42"/>
    </location>
</feature>
<sequence length="59" mass="6588">MSKRVMIAAGGVVVGLILIPLIGFLPALLVLIGLPVIGYLMLDRSQRRRLRHIGRRELR</sequence>
<keyword evidence="3" id="KW-1185">Reference proteome</keyword>
<dbReference type="RefSeq" id="WP_344073957.1">
    <property type="nucleotide sequence ID" value="NZ_BAAACA010000014.1"/>
</dbReference>